<sequence length="117" mass="13601">MMIDMTNLLRSIKNNHKGLQLLLSEFCKDFSDAAINIETLHKGNHFDELNCYSKKLKAILILLCDQDLPPQMAKLEYLSKHHFPVPEELLEDVKTELQNVNQQIKHLLDMKDVVDDK</sequence>
<evidence type="ECO:0000313" key="1">
    <source>
        <dbReference type="EMBL" id="KWT99038.1"/>
    </source>
</evidence>
<dbReference type="OrthoDB" id="5874668at2"/>
<protein>
    <submittedName>
        <fullName evidence="1">Uncharacterized protein</fullName>
    </submittedName>
</protein>
<gene>
    <name evidence="1" type="ORF">APQ14_18770</name>
</gene>
<keyword evidence="2" id="KW-1185">Reference proteome</keyword>
<dbReference type="Proteomes" id="UP000057389">
    <property type="component" value="Unassembled WGS sequence"/>
</dbReference>
<dbReference type="EMBL" id="LMXU01000042">
    <property type="protein sequence ID" value="KWT99038.1"/>
    <property type="molecule type" value="Genomic_DNA"/>
</dbReference>
<dbReference type="InterPro" id="IPR036641">
    <property type="entry name" value="HPT_dom_sf"/>
</dbReference>
<dbReference type="RefSeq" id="WP_060469659.1">
    <property type="nucleotide sequence ID" value="NZ_AP025515.1"/>
</dbReference>
<comment type="caution">
    <text evidence="1">The sequence shown here is derived from an EMBL/GenBank/DDBJ whole genome shotgun (WGS) entry which is preliminary data.</text>
</comment>
<dbReference type="AlphaFoldDB" id="A0A109D519"/>
<dbReference type="GeneID" id="300180172"/>
<evidence type="ECO:0000313" key="2">
    <source>
        <dbReference type="Proteomes" id="UP000057389"/>
    </source>
</evidence>
<accession>A0A109D519</accession>
<dbReference type="Gene3D" id="1.20.120.160">
    <property type="entry name" value="HPT domain"/>
    <property type="match status" value="1"/>
</dbReference>
<dbReference type="GO" id="GO:0000160">
    <property type="term" value="P:phosphorelay signal transduction system"/>
    <property type="evidence" value="ECO:0007669"/>
    <property type="project" value="InterPro"/>
</dbReference>
<name>A0A109D519_9VIBR</name>
<organism evidence="1 2">
    <name type="scientific">Vibrio toranzoniae</name>
    <dbReference type="NCBI Taxonomy" id="1194427"/>
    <lineage>
        <taxon>Bacteria</taxon>
        <taxon>Pseudomonadati</taxon>
        <taxon>Pseudomonadota</taxon>
        <taxon>Gammaproteobacteria</taxon>
        <taxon>Vibrionales</taxon>
        <taxon>Vibrionaceae</taxon>
        <taxon>Vibrio</taxon>
    </lineage>
</organism>
<proteinExistence type="predicted"/>
<reference evidence="1 2" key="1">
    <citation type="submission" date="2015-11" db="EMBL/GenBank/DDBJ databases">
        <title>Draft WGS of Vibrio toranzoniae.</title>
        <authorList>
            <person name="Lasa A."/>
            <person name="Romalde J.L."/>
        </authorList>
    </citation>
    <scope>NUCLEOTIDE SEQUENCE [LARGE SCALE GENOMIC DNA]</scope>
    <source>
        <strain evidence="1 2">Vb 10.8</strain>
    </source>
</reference>